<evidence type="ECO:0000259" key="1">
    <source>
        <dbReference type="Pfam" id="PF00248"/>
    </source>
</evidence>
<dbReference type="Proteomes" id="UP001230685">
    <property type="component" value="Unassembled WGS sequence"/>
</dbReference>
<dbReference type="Pfam" id="PF00248">
    <property type="entry name" value="Aldo_ket_red"/>
    <property type="match status" value="1"/>
</dbReference>
<evidence type="ECO:0000313" key="2">
    <source>
        <dbReference type="EMBL" id="MDP1028470.1"/>
    </source>
</evidence>
<dbReference type="Gene3D" id="3.20.20.100">
    <property type="entry name" value="NADP-dependent oxidoreductase domain"/>
    <property type="match status" value="1"/>
</dbReference>
<dbReference type="InterPro" id="IPR036812">
    <property type="entry name" value="NAD(P)_OxRdtase_dom_sf"/>
</dbReference>
<feature type="domain" description="NADP-dependent oxidoreductase" evidence="1">
    <location>
        <begin position="15"/>
        <end position="323"/>
    </location>
</feature>
<organism evidence="2 3">
    <name type="scientific">Sphingomonas aurea</name>
    <dbReference type="NCBI Taxonomy" id="3063994"/>
    <lineage>
        <taxon>Bacteria</taxon>
        <taxon>Pseudomonadati</taxon>
        <taxon>Pseudomonadota</taxon>
        <taxon>Alphaproteobacteria</taxon>
        <taxon>Sphingomonadales</taxon>
        <taxon>Sphingomonadaceae</taxon>
        <taxon>Sphingomonas</taxon>
    </lineage>
</organism>
<dbReference type="RefSeq" id="WP_305174212.1">
    <property type="nucleotide sequence ID" value="NZ_JAUUDS010000009.1"/>
</dbReference>
<keyword evidence="3" id="KW-1185">Reference proteome</keyword>
<accession>A0ABT9ENE4</accession>
<dbReference type="EMBL" id="JAUUDS010000009">
    <property type="protein sequence ID" value="MDP1028470.1"/>
    <property type="molecule type" value="Genomic_DNA"/>
</dbReference>
<comment type="caution">
    <text evidence="2">The sequence shown here is derived from an EMBL/GenBank/DDBJ whole genome shotgun (WGS) entry which is preliminary data.</text>
</comment>
<proteinExistence type="predicted"/>
<evidence type="ECO:0000313" key="3">
    <source>
        <dbReference type="Proteomes" id="UP001230685"/>
    </source>
</evidence>
<dbReference type="PANTHER" id="PTHR42686:SF1">
    <property type="entry name" value="GH17980P-RELATED"/>
    <property type="match status" value="1"/>
</dbReference>
<name>A0ABT9ENE4_9SPHN</name>
<dbReference type="PANTHER" id="PTHR42686">
    <property type="entry name" value="GH17980P-RELATED"/>
    <property type="match status" value="1"/>
</dbReference>
<dbReference type="InterPro" id="IPR020471">
    <property type="entry name" value="AKR"/>
</dbReference>
<dbReference type="InterPro" id="IPR023210">
    <property type="entry name" value="NADP_OxRdtase_dom"/>
</dbReference>
<dbReference type="SUPFAM" id="SSF51430">
    <property type="entry name" value="NAD(P)-linked oxidoreductase"/>
    <property type="match status" value="1"/>
</dbReference>
<sequence length="340" mass="36386">MGDRHGRGAGLHLPRLGFGGSVIGNLAQRVEADTAAAAVAAAIEGGFTYFDTAPHYGRGLSERRLGDALRGHPQLLVSTKVGRLLLPDASIRDDGERDGFRSPMPFAPQYDYSGDGILRSFEASLHRLGLARVGLLLVHDIGRMTHGDRHDHYWRQLTDGGGFRALERLRDEGVIQGIGIGVNEVAVCLDALQAAPLDVILLAGRYTLLEQEPLDTLFPACLAAGVQVILGGPYNSGILVTGTRDAGHYNYAQAPATIVARVRRMEHIATTHGVPLAAAALQFPLAHPAIACVLPGLRDPEQVARTLEWIDRPIPAAFWDALRADGLLRDDAPTPRGPAA</sequence>
<gene>
    <name evidence="2" type="ORF">Q5H91_14705</name>
</gene>
<reference evidence="2 3" key="1">
    <citation type="submission" date="2023-07" db="EMBL/GenBank/DDBJ databases">
        <authorList>
            <person name="Kim M.K."/>
        </authorList>
    </citation>
    <scope>NUCLEOTIDE SEQUENCE [LARGE SCALE GENOMIC DNA]</scope>
    <source>
        <strain evidence="2 3">KR1UV-12</strain>
    </source>
</reference>
<protein>
    <submittedName>
        <fullName evidence="2">Aldo/keto reductase</fullName>
    </submittedName>
</protein>